<feature type="compositionally biased region" description="Basic and acidic residues" evidence="4">
    <location>
        <begin position="303"/>
        <end position="312"/>
    </location>
</feature>
<comment type="similarity">
    <text evidence="1 3">Belongs to the short-chain dehydrogenases/reductases (SDR) family.</text>
</comment>
<evidence type="ECO:0000259" key="6">
    <source>
        <dbReference type="SMART" id="SM00822"/>
    </source>
</evidence>
<name>A0A366HKG7_9BURK</name>
<keyword evidence="5" id="KW-1133">Transmembrane helix</keyword>
<dbReference type="GO" id="GO:0016020">
    <property type="term" value="C:membrane"/>
    <property type="evidence" value="ECO:0007669"/>
    <property type="project" value="TreeGrafter"/>
</dbReference>
<dbReference type="GO" id="GO:0016491">
    <property type="term" value="F:oxidoreductase activity"/>
    <property type="evidence" value="ECO:0007669"/>
    <property type="project" value="UniProtKB-KW"/>
</dbReference>
<comment type="caution">
    <text evidence="7">The sequence shown here is derived from an EMBL/GenBank/DDBJ whole genome shotgun (WGS) entry which is preliminary data.</text>
</comment>
<protein>
    <submittedName>
        <fullName evidence="7">Short-subunit dehydrogenase</fullName>
    </submittedName>
</protein>
<evidence type="ECO:0000313" key="8">
    <source>
        <dbReference type="Proteomes" id="UP000253628"/>
    </source>
</evidence>
<dbReference type="PRINTS" id="PR00080">
    <property type="entry name" value="SDRFAMILY"/>
</dbReference>
<dbReference type="PANTHER" id="PTHR44196:SF1">
    <property type="entry name" value="DEHYDROGENASE_REDUCTASE SDR FAMILY MEMBER 7B"/>
    <property type="match status" value="1"/>
</dbReference>
<evidence type="ECO:0000256" key="4">
    <source>
        <dbReference type="SAM" id="MobiDB-lite"/>
    </source>
</evidence>
<feature type="domain" description="Ketoreductase" evidence="6">
    <location>
        <begin position="41"/>
        <end position="234"/>
    </location>
</feature>
<dbReference type="RefSeq" id="WP_346724791.1">
    <property type="nucleotide sequence ID" value="NZ_JACCEU010000001.1"/>
</dbReference>
<evidence type="ECO:0000256" key="1">
    <source>
        <dbReference type="ARBA" id="ARBA00006484"/>
    </source>
</evidence>
<keyword evidence="2" id="KW-0560">Oxidoreductase</keyword>
<dbReference type="Pfam" id="PF00106">
    <property type="entry name" value="adh_short"/>
    <property type="match status" value="1"/>
</dbReference>
<dbReference type="PRINTS" id="PR00081">
    <property type="entry name" value="GDHRDH"/>
</dbReference>
<dbReference type="PANTHER" id="PTHR44196">
    <property type="entry name" value="DEHYDROGENASE/REDUCTASE SDR FAMILY MEMBER 7B"/>
    <property type="match status" value="1"/>
</dbReference>
<keyword evidence="5" id="KW-0812">Transmembrane</keyword>
<reference evidence="7 8" key="1">
    <citation type="submission" date="2018-06" db="EMBL/GenBank/DDBJ databases">
        <title>Genomic Encyclopedia of Type Strains, Phase IV (KMG-IV): sequencing the most valuable type-strain genomes for metagenomic binning, comparative biology and taxonomic classification.</title>
        <authorList>
            <person name="Goeker M."/>
        </authorList>
    </citation>
    <scope>NUCLEOTIDE SEQUENCE [LARGE SCALE GENOMIC DNA]</scope>
    <source>
        <strain evidence="7 8">DSM 25520</strain>
    </source>
</reference>
<evidence type="ECO:0000256" key="5">
    <source>
        <dbReference type="SAM" id="Phobius"/>
    </source>
</evidence>
<organism evidence="7 8">
    <name type="scientific">Eoetvoesiella caeni</name>
    <dbReference type="NCBI Taxonomy" id="645616"/>
    <lineage>
        <taxon>Bacteria</taxon>
        <taxon>Pseudomonadati</taxon>
        <taxon>Pseudomonadota</taxon>
        <taxon>Betaproteobacteria</taxon>
        <taxon>Burkholderiales</taxon>
        <taxon>Alcaligenaceae</taxon>
        <taxon>Eoetvoesiella</taxon>
    </lineage>
</organism>
<dbReference type="InterPro" id="IPR002347">
    <property type="entry name" value="SDR_fam"/>
</dbReference>
<keyword evidence="8" id="KW-1185">Reference proteome</keyword>
<dbReference type="SUPFAM" id="SSF51735">
    <property type="entry name" value="NAD(P)-binding Rossmann-fold domains"/>
    <property type="match status" value="1"/>
</dbReference>
<dbReference type="InterPro" id="IPR020904">
    <property type="entry name" value="Sc_DH/Rdtase_CS"/>
</dbReference>
<dbReference type="AlphaFoldDB" id="A0A366HKG7"/>
<dbReference type="InterPro" id="IPR057326">
    <property type="entry name" value="KR_dom"/>
</dbReference>
<feature type="transmembrane region" description="Helical" evidence="5">
    <location>
        <begin position="346"/>
        <end position="363"/>
    </location>
</feature>
<dbReference type="CDD" id="cd05360">
    <property type="entry name" value="SDR_c3"/>
    <property type="match status" value="1"/>
</dbReference>
<feature type="compositionally biased region" description="Polar residues" evidence="4">
    <location>
        <begin position="1"/>
        <end position="22"/>
    </location>
</feature>
<dbReference type="InterPro" id="IPR036291">
    <property type="entry name" value="NAD(P)-bd_dom_sf"/>
</dbReference>
<dbReference type="PROSITE" id="PS00061">
    <property type="entry name" value="ADH_SHORT"/>
    <property type="match status" value="1"/>
</dbReference>
<sequence>MNTSTDMNKDINANTGTNTDTAENVGMNRSDSKRLRAAKRPVVVITGASAGVGRATAQLFARRGAHIGLLARGQEALDATAREVELAGGKALAISVDMADAQAVDRAADTIEATLGPIDIWINNAMVTIFSPFKQIEAAEFRRVTEVTYLGNVHGTMAALKRMLPRDRGVIVQVGSALAYRSIPLQSAYCGAKHAIAGFTDSVRSELEHDKSRVRITSVQLPAINTPQFNWARNRMPNRPAPVPPVFEPEVAARAIAWAAEHERRQVAVGFPTLLAKWAQKLVPGLADRYLAATGYKSQQMRGEPELGDRPDNLFQPISGDAGMRGRFGDRAYSRSPELWATEHRGWLMLGAGVAAGALLLAASRRR</sequence>
<evidence type="ECO:0000256" key="3">
    <source>
        <dbReference type="RuleBase" id="RU000363"/>
    </source>
</evidence>
<dbReference type="SMART" id="SM00822">
    <property type="entry name" value="PKS_KR"/>
    <property type="match status" value="1"/>
</dbReference>
<evidence type="ECO:0000313" key="7">
    <source>
        <dbReference type="EMBL" id="RBP43037.1"/>
    </source>
</evidence>
<dbReference type="Proteomes" id="UP000253628">
    <property type="component" value="Unassembled WGS sequence"/>
</dbReference>
<feature type="region of interest" description="Disordered" evidence="4">
    <location>
        <begin position="300"/>
        <end position="320"/>
    </location>
</feature>
<dbReference type="Gene3D" id="3.40.50.720">
    <property type="entry name" value="NAD(P)-binding Rossmann-like Domain"/>
    <property type="match status" value="1"/>
</dbReference>
<feature type="region of interest" description="Disordered" evidence="4">
    <location>
        <begin position="1"/>
        <end position="34"/>
    </location>
</feature>
<dbReference type="NCBIfam" id="NF005495">
    <property type="entry name" value="PRK07109.1"/>
    <property type="match status" value="1"/>
</dbReference>
<gene>
    <name evidence="7" type="ORF">DFR37_101162</name>
</gene>
<evidence type="ECO:0000256" key="2">
    <source>
        <dbReference type="ARBA" id="ARBA00023002"/>
    </source>
</evidence>
<accession>A0A366HKG7</accession>
<keyword evidence="5" id="KW-0472">Membrane</keyword>
<dbReference type="EMBL" id="QNRQ01000001">
    <property type="protein sequence ID" value="RBP43037.1"/>
    <property type="molecule type" value="Genomic_DNA"/>
</dbReference>
<proteinExistence type="inferred from homology"/>